<evidence type="ECO:0000313" key="2">
    <source>
        <dbReference type="EMBL" id="DAD18378.1"/>
    </source>
</evidence>
<gene>
    <name evidence="2" type="ORF">HUJ06_019841</name>
</gene>
<proteinExistence type="predicted"/>
<sequence>MEAMDRKSVKAGERERAEREAPANAA</sequence>
<keyword evidence="3" id="KW-1185">Reference proteome</keyword>
<protein>
    <submittedName>
        <fullName evidence="2">Uncharacterized protein</fullName>
    </submittedName>
</protein>
<dbReference type="EMBL" id="DUZY01000001">
    <property type="protein sequence ID" value="DAD18378.1"/>
    <property type="molecule type" value="Genomic_DNA"/>
</dbReference>
<accession>A0A822XLG2</accession>
<dbReference type="Proteomes" id="UP000607653">
    <property type="component" value="Unassembled WGS sequence"/>
</dbReference>
<feature type="region of interest" description="Disordered" evidence="1">
    <location>
        <begin position="1"/>
        <end position="26"/>
    </location>
</feature>
<name>A0A822XLG2_NELNU</name>
<evidence type="ECO:0000256" key="1">
    <source>
        <dbReference type="SAM" id="MobiDB-lite"/>
    </source>
</evidence>
<reference evidence="2 3" key="1">
    <citation type="journal article" date="2020" name="Mol. Biol. Evol.">
        <title>Distinct Expression and Methylation Patterns for Genes with Different Fates following a Single Whole-Genome Duplication in Flowering Plants.</title>
        <authorList>
            <person name="Shi T."/>
            <person name="Rahmani R.S."/>
            <person name="Gugger P.F."/>
            <person name="Wang M."/>
            <person name="Li H."/>
            <person name="Zhang Y."/>
            <person name="Li Z."/>
            <person name="Wang Q."/>
            <person name="Van de Peer Y."/>
            <person name="Marchal K."/>
            <person name="Chen J."/>
        </authorList>
    </citation>
    <scope>NUCLEOTIDE SEQUENCE [LARGE SCALE GENOMIC DNA]</scope>
    <source>
        <tissue evidence="2">Leaf</tissue>
    </source>
</reference>
<evidence type="ECO:0000313" key="3">
    <source>
        <dbReference type="Proteomes" id="UP000607653"/>
    </source>
</evidence>
<organism evidence="2 3">
    <name type="scientific">Nelumbo nucifera</name>
    <name type="common">Sacred lotus</name>
    <dbReference type="NCBI Taxonomy" id="4432"/>
    <lineage>
        <taxon>Eukaryota</taxon>
        <taxon>Viridiplantae</taxon>
        <taxon>Streptophyta</taxon>
        <taxon>Embryophyta</taxon>
        <taxon>Tracheophyta</taxon>
        <taxon>Spermatophyta</taxon>
        <taxon>Magnoliopsida</taxon>
        <taxon>Proteales</taxon>
        <taxon>Nelumbonaceae</taxon>
        <taxon>Nelumbo</taxon>
    </lineage>
</organism>
<dbReference type="AlphaFoldDB" id="A0A822XLG2"/>
<comment type="caution">
    <text evidence="2">The sequence shown here is derived from an EMBL/GenBank/DDBJ whole genome shotgun (WGS) entry which is preliminary data.</text>
</comment>